<keyword evidence="2" id="KW-0472">Membrane</keyword>
<feature type="non-terminal residue" evidence="3">
    <location>
        <position position="93"/>
    </location>
</feature>
<feature type="region of interest" description="Disordered" evidence="1">
    <location>
        <begin position="68"/>
        <end position="93"/>
    </location>
</feature>
<reference evidence="3" key="1">
    <citation type="submission" date="2016-05" db="EMBL/GenBank/DDBJ databases">
        <authorList>
            <person name="Lavstsen T."/>
            <person name="Jespersen J.S."/>
        </authorList>
    </citation>
    <scope>NUCLEOTIDE SEQUENCE</scope>
    <source>
        <tissue evidence="3">Brain</tissue>
    </source>
</reference>
<proteinExistence type="predicted"/>
<evidence type="ECO:0000256" key="1">
    <source>
        <dbReference type="SAM" id="MobiDB-lite"/>
    </source>
</evidence>
<dbReference type="EMBL" id="HAEB01004526">
    <property type="protein sequence ID" value="SBQ51053.1"/>
    <property type="molecule type" value="Transcribed_RNA"/>
</dbReference>
<keyword evidence="2" id="KW-0812">Transmembrane</keyword>
<reference evidence="3" key="2">
    <citation type="submission" date="2016-06" db="EMBL/GenBank/DDBJ databases">
        <title>The genome of a short-lived fish provides insights into sex chromosome evolution and the genetic control of aging.</title>
        <authorList>
            <person name="Reichwald K."/>
            <person name="Felder M."/>
            <person name="Petzold A."/>
            <person name="Koch P."/>
            <person name="Groth M."/>
            <person name="Platzer M."/>
        </authorList>
    </citation>
    <scope>NUCLEOTIDE SEQUENCE</scope>
    <source>
        <tissue evidence="3">Brain</tissue>
    </source>
</reference>
<dbReference type="AlphaFoldDB" id="A0A1A8EWY9"/>
<evidence type="ECO:0000313" key="3">
    <source>
        <dbReference type="EMBL" id="SBQ51053.1"/>
    </source>
</evidence>
<sequence>STVVCVGNNHVSTKSHSVSIATKCFRKSDSEANGVSTLSNTKIIIIIILCVTFCGFCITFTYILCSKSRNSNQGTSSALSIENGQQERQPRSG</sequence>
<feature type="non-terminal residue" evidence="3">
    <location>
        <position position="1"/>
    </location>
</feature>
<gene>
    <name evidence="3" type="primary">Nfu_g_1_009625</name>
</gene>
<protein>
    <submittedName>
        <fullName evidence="3">Uncharacterized protein</fullName>
    </submittedName>
</protein>
<name>A0A1A8EWY9_9TELE</name>
<accession>A0A1A8EWY9</accession>
<organism evidence="3">
    <name type="scientific">Nothobranchius korthausae</name>
    <dbReference type="NCBI Taxonomy" id="1143690"/>
    <lineage>
        <taxon>Eukaryota</taxon>
        <taxon>Metazoa</taxon>
        <taxon>Chordata</taxon>
        <taxon>Craniata</taxon>
        <taxon>Vertebrata</taxon>
        <taxon>Euteleostomi</taxon>
        <taxon>Actinopterygii</taxon>
        <taxon>Neopterygii</taxon>
        <taxon>Teleostei</taxon>
        <taxon>Neoteleostei</taxon>
        <taxon>Acanthomorphata</taxon>
        <taxon>Ovalentaria</taxon>
        <taxon>Atherinomorphae</taxon>
        <taxon>Cyprinodontiformes</taxon>
        <taxon>Nothobranchiidae</taxon>
        <taxon>Nothobranchius</taxon>
    </lineage>
</organism>
<feature type="transmembrane region" description="Helical" evidence="2">
    <location>
        <begin position="43"/>
        <end position="65"/>
    </location>
</feature>
<feature type="compositionally biased region" description="Polar residues" evidence="1">
    <location>
        <begin position="68"/>
        <end position="87"/>
    </location>
</feature>
<evidence type="ECO:0000256" key="2">
    <source>
        <dbReference type="SAM" id="Phobius"/>
    </source>
</evidence>
<keyword evidence="2" id="KW-1133">Transmembrane helix</keyword>